<dbReference type="SUPFAM" id="SSF53901">
    <property type="entry name" value="Thiolase-like"/>
    <property type="match status" value="2"/>
</dbReference>
<evidence type="ECO:0000256" key="6">
    <source>
        <dbReference type="ARBA" id="ARBA00030755"/>
    </source>
</evidence>
<evidence type="ECO:0000313" key="13">
    <source>
        <dbReference type="EMBL" id="MBN7774106.1"/>
    </source>
</evidence>
<dbReference type="InterPro" id="IPR020616">
    <property type="entry name" value="Thiolase_N"/>
</dbReference>
<dbReference type="InterPro" id="IPR020610">
    <property type="entry name" value="Thiolase_AS"/>
</dbReference>
<evidence type="ECO:0000259" key="12">
    <source>
        <dbReference type="Pfam" id="PF02803"/>
    </source>
</evidence>
<dbReference type="InterPro" id="IPR020617">
    <property type="entry name" value="Thiolase_C"/>
</dbReference>
<gene>
    <name evidence="13" type="ORF">JYB65_12090</name>
</gene>
<organism evidence="13 14">
    <name type="scientific">Clostridium aminobutyricum</name>
    <dbReference type="NCBI Taxonomy" id="33953"/>
    <lineage>
        <taxon>Bacteria</taxon>
        <taxon>Bacillati</taxon>
        <taxon>Bacillota</taxon>
        <taxon>Clostridia</taxon>
        <taxon>Eubacteriales</taxon>
        <taxon>Clostridiaceae</taxon>
        <taxon>Clostridium</taxon>
    </lineage>
</organism>
<comment type="subcellular location">
    <subcellularLocation>
        <location evidence="1">Cytoplasm</location>
    </subcellularLocation>
</comment>
<dbReference type="PROSITE" id="PS00099">
    <property type="entry name" value="THIOLASE_3"/>
    <property type="match status" value="1"/>
</dbReference>
<dbReference type="AlphaFoldDB" id="A0A939DA95"/>
<dbReference type="GO" id="GO:0003985">
    <property type="term" value="F:acetyl-CoA C-acetyltransferase activity"/>
    <property type="evidence" value="ECO:0007669"/>
    <property type="project" value="UniProtKB-EC"/>
</dbReference>
<dbReference type="Gene3D" id="3.40.47.10">
    <property type="match status" value="2"/>
</dbReference>
<dbReference type="InterPro" id="IPR002155">
    <property type="entry name" value="Thiolase"/>
</dbReference>
<evidence type="ECO:0000256" key="1">
    <source>
        <dbReference type="ARBA" id="ARBA00004496"/>
    </source>
</evidence>
<evidence type="ECO:0000313" key="14">
    <source>
        <dbReference type="Proteomes" id="UP000664545"/>
    </source>
</evidence>
<dbReference type="PIRSF" id="PIRSF000429">
    <property type="entry name" value="Ac-CoA_Ac_transf"/>
    <property type="match status" value="1"/>
</dbReference>
<dbReference type="EMBL" id="JAFJZZ010000006">
    <property type="protein sequence ID" value="MBN7774106.1"/>
    <property type="molecule type" value="Genomic_DNA"/>
</dbReference>
<dbReference type="PANTHER" id="PTHR18919">
    <property type="entry name" value="ACETYL-COA C-ACYLTRANSFERASE"/>
    <property type="match status" value="1"/>
</dbReference>
<evidence type="ECO:0000256" key="4">
    <source>
        <dbReference type="ARBA" id="ARBA00022679"/>
    </source>
</evidence>
<comment type="caution">
    <text evidence="13">The sequence shown here is derived from an EMBL/GenBank/DDBJ whole genome shotgun (WGS) entry which is preliminary data.</text>
</comment>
<dbReference type="Pfam" id="PF02803">
    <property type="entry name" value="Thiolase_C"/>
    <property type="match status" value="1"/>
</dbReference>
<sequence>MDKCVITGAVRTAVGTYLGSLKTVPAYQLGAYVIEQAIKKGGIKNSDVDQVIMGDVLSKTPNLARVSLLLAGLDNEVPGFSVDRQCGSALQAVQSANQSILSGDCEIVVAGGAENMSRAPYYLPSDVRFQGFRINNIELEDSFSYASSHAHPTELLPNVNMGITAENIAEKYGITREAQDAFAYDSQMKAAKAQAEGKFKEEILPVEVKLRKSSFIFDTDEHPKPDTTIEALAKLRPVFKKDGTVTAGNASGMNDGASAVVIMKESTAAERGIQPLVRILATSTAGVDPSIMGMGVVPAIQKVLDKAGLKLEDIDLFEINEAFSAQALGCLIELGMEPGTPLYERVNVNGGAVAHGHALGNSGTRILTTLIYELKRRNVKYGIATLCIGGGQGIAVLVENI</sequence>
<accession>A0A939DA95</accession>
<keyword evidence="5 10" id="KW-0012">Acyltransferase</keyword>
<dbReference type="GO" id="GO:0005737">
    <property type="term" value="C:cytoplasm"/>
    <property type="evidence" value="ECO:0007669"/>
    <property type="project" value="UniProtKB-SubCell"/>
</dbReference>
<dbReference type="PANTHER" id="PTHR18919:SF107">
    <property type="entry name" value="ACETYL-COA ACETYLTRANSFERASE, CYTOSOLIC"/>
    <property type="match status" value="1"/>
</dbReference>
<reference evidence="13" key="1">
    <citation type="submission" date="2021-02" db="EMBL/GenBank/DDBJ databases">
        <title>Abyssanaerobacter marinus gen.nov., sp., nov, anaerobic bacterium isolated from the Onnuri vent field of Indian Ocean and suggestion of Mogibacteriaceae fam. nov., and proposal of reclassification of ambiguous this family's genus member.</title>
        <authorList>
            <person name="Kim Y.J."/>
            <person name="Yang J.-A."/>
        </authorList>
    </citation>
    <scope>NUCLEOTIDE SEQUENCE</scope>
    <source>
        <strain evidence="13">DSM 2634</strain>
    </source>
</reference>
<feature type="active site" description="Proton acceptor" evidence="9">
    <location>
        <position position="357"/>
    </location>
</feature>
<feature type="domain" description="Thiolase C-terminal" evidence="12">
    <location>
        <begin position="274"/>
        <end position="399"/>
    </location>
</feature>
<evidence type="ECO:0000259" key="11">
    <source>
        <dbReference type="Pfam" id="PF00108"/>
    </source>
</evidence>
<protein>
    <recommendedName>
        <fullName evidence="7">Acetyl-CoA acetyltransferase</fullName>
        <ecNumber evidence="3">2.3.1.9</ecNumber>
    </recommendedName>
    <alternativeName>
        <fullName evidence="6">Acetoacetyl-CoA thiolase</fullName>
    </alternativeName>
</protein>
<evidence type="ECO:0000256" key="7">
    <source>
        <dbReference type="ARBA" id="ARBA00044137"/>
    </source>
</evidence>
<dbReference type="Pfam" id="PF00108">
    <property type="entry name" value="Thiolase_N"/>
    <property type="match status" value="1"/>
</dbReference>
<evidence type="ECO:0000256" key="5">
    <source>
        <dbReference type="ARBA" id="ARBA00023315"/>
    </source>
</evidence>
<dbReference type="NCBIfam" id="TIGR01930">
    <property type="entry name" value="AcCoA-C-Actrans"/>
    <property type="match status" value="1"/>
</dbReference>
<dbReference type="FunFam" id="3.40.47.10:FF:000010">
    <property type="entry name" value="Acetyl-CoA acetyltransferase (Thiolase)"/>
    <property type="match status" value="1"/>
</dbReference>
<feature type="active site" description="Proton acceptor" evidence="9">
    <location>
        <position position="387"/>
    </location>
</feature>
<dbReference type="Proteomes" id="UP000664545">
    <property type="component" value="Unassembled WGS sequence"/>
</dbReference>
<dbReference type="RefSeq" id="WP_206582948.1">
    <property type="nucleotide sequence ID" value="NZ_JAFJZZ010000006.1"/>
</dbReference>
<dbReference type="CDD" id="cd00751">
    <property type="entry name" value="thiolase"/>
    <property type="match status" value="1"/>
</dbReference>
<comment type="catalytic activity">
    <reaction evidence="8">
        <text>2 acetyl-CoA = acetoacetyl-CoA + CoA</text>
        <dbReference type="Rhea" id="RHEA:21036"/>
        <dbReference type="ChEBI" id="CHEBI:57286"/>
        <dbReference type="ChEBI" id="CHEBI:57287"/>
        <dbReference type="ChEBI" id="CHEBI:57288"/>
        <dbReference type="EC" id="2.3.1.9"/>
    </reaction>
</comment>
<dbReference type="InterPro" id="IPR016039">
    <property type="entry name" value="Thiolase-like"/>
</dbReference>
<keyword evidence="14" id="KW-1185">Reference proteome</keyword>
<evidence type="ECO:0000256" key="3">
    <source>
        <dbReference type="ARBA" id="ARBA00012705"/>
    </source>
</evidence>
<evidence type="ECO:0000256" key="9">
    <source>
        <dbReference type="PIRSR" id="PIRSR000429-1"/>
    </source>
</evidence>
<feature type="active site" description="Acyl-thioester intermediate" evidence="9">
    <location>
        <position position="86"/>
    </location>
</feature>
<feature type="domain" description="Thiolase N-terminal" evidence="11">
    <location>
        <begin position="4"/>
        <end position="266"/>
    </location>
</feature>
<name>A0A939DA95_CLOAM</name>
<evidence type="ECO:0000256" key="2">
    <source>
        <dbReference type="ARBA" id="ARBA00010982"/>
    </source>
</evidence>
<evidence type="ECO:0000256" key="8">
    <source>
        <dbReference type="ARBA" id="ARBA00051550"/>
    </source>
</evidence>
<comment type="similarity">
    <text evidence="2 10">Belongs to the thiolase-like superfamily. Thiolase family.</text>
</comment>
<keyword evidence="4 10" id="KW-0808">Transferase</keyword>
<dbReference type="EC" id="2.3.1.9" evidence="3"/>
<proteinExistence type="inferred from homology"/>
<evidence type="ECO:0000256" key="10">
    <source>
        <dbReference type="RuleBase" id="RU003557"/>
    </source>
</evidence>